<dbReference type="SUPFAM" id="SSF52540">
    <property type="entry name" value="P-loop containing nucleoside triphosphate hydrolases"/>
    <property type="match status" value="1"/>
</dbReference>
<dbReference type="InterPro" id="IPR027417">
    <property type="entry name" value="P-loop_NTPase"/>
</dbReference>
<proteinExistence type="predicted"/>
<evidence type="ECO:0000313" key="2">
    <source>
        <dbReference type="Proteomes" id="UP001518925"/>
    </source>
</evidence>
<dbReference type="Gene3D" id="3.40.50.300">
    <property type="entry name" value="P-loop containing nucleotide triphosphate hydrolases"/>
    <property type="match status" value="1"/>
</dbReference>
<keyword evidence="2" id="KW-1185">Reference proteome</keyword>
<reference evidence="1 2" key="1">
    <citation type="submission" date="2021-02" db="EMBL/GenBank/DDBJ databases">
        <title>Bacillus sp. RD4P76, an endophyte from a halophyte.</title>
        <authorList>
            <person name="Sun J.-Q."/>
        </authorList>
    </citation>
    <scope>NUCLEOTIDE SEQUENCE [LARGE SCALE GENOMIC DNA]</scope>
    <source>
        <strain evidence="1 2">RD4P76</strain>
    </source>
</reference>
<dbReference type="EMBL" id="JAFELM010000013">
    <property type="protein sequence ID" value="MBM6616639.1"/>
    <property type="molecule type" value="Genomic_DNA"/>
</dbReference>
<accession>A0ABS2DDV5</accession>
<comment type="caution">
    <text evidence="1">The sequence shown here is derived from an EMBL/GenBank/DDBJ whole genome shotgun (WGS) entry which is preliminary data.</text>
</comment>
<organism evidence="1 2">
    <name type="scientific">Bacillus suaedaesalsae</name>
    <dbReference type="NCBI Taxonomy" id="2810349"/>
    <lineage>
        <taxon>Bacteria</taxon>
        <taxon>Bacillati</taxon>
        <taxon>Bacillota</taxon>
        <taxon>Bacilli</taxon>
        <taxon>Bacillales</taxon>
        <taxon>Bacillaceae</taxon>
        <taxon>Bacillus</taxon>
    </lineage>
</organism>
<dbReference type="RefSeq" id="WP_204202019.1">
    <property type="nucleotide sequence ID" value="NZ_JAFELM010000013.1"/>
</dbReference>
<evidence type="ECO:0000313" key="1">
    <source>
        <dbReference type="EMBL" id="MBM6616639.1"/>
    </source>
</evidence>
<sequence length="1510" mass="175807">MLELDFSKIRSFDGSKDNGFEELICQLAHLKRPGNANYFVRKEGAGGDAGVECYWKLHDGTEHAWQAKYFPDRMEEDQWNQISKSVKTALEKHPHLTKYYVCLPRDWTDSRKVTKSGKPVHSAWVKWEEHVEKWKLLADSKGMKVEFLYWCKHDISLMLQTDDPRFAGRALYWFNEPVIHPQLFKNIALKSREALGERYTPENHLDLPIAQQFDGLGLSPEWKKRLIDKRALIVKQIKKLDTEYFAVINFPKDRNCWTDLYKELEILSNEFNIFIENEISISQFKRLQVIYSTIEMLLETCNSDIYDILYKETENELKKEWRNFNNSFRRIQEDLFEMKSFFFGKAVQAMMSKAAVILGEAGIGKSHLLCEIALKRTEASLPTLFLLGQQYNGGNPLNFILEQLDIRGGSYKQVLGALDAAGEAKKTRTLIIIDAINEGRYKDEWIDHISSFLTEISNYPHISLILSCRNTYVNYILPELSEEKLTRIFHTGFRGFEHRAAMKYLANQGISKPSVPITSPEFSNPLFLKTCCKALKLNGYTSFPKGLYGQSKLFDFYLESVEKIIIRKKKYIPGQRIVQNALNEFVELLYPDNLYGITVSEVFKKINGYDTNPHHGDNLVTLLIDEGLLSLDIIPDQNNKRGKEVVRFTYERFSDHFIAQFIINQINQEDIISHFKEEGSIGKLIKNGPSKSGIIEALGIGFPEKINREFIDFVSEDSINYEWLFSTSFSDVLQWRAKESFTERTIELLNMIHSYGFHNESIDKLLSLSTEPEHPWNADFLDRNLKNMKLAERDAFWSTHIAVSDWEEDENQAESVVRTIIDWSLLVNLNEVEIERLRLTAITLLWMTTTSNRKVRDQSTKSLARILSFSPQLIPNLIKTYNNTDDPYLVERLYAAIYGAVCNIDSGRVIKELAQSVFENVFEHGQPYPHILMRDYARGVLEIAYNKGLLPSEISPELFRPPYNSKWPINDPSKEEINQLIGDEFSSAIKSSVTGFLGDFGKYTMGSIHNWSPTALSEAKPESSYDIHLKFAKTLPDEMKDRYIAHINRKLDATNNEKFNLEEFLASIWNEKLENNEEDTVDEWEVLKEEIKAILDDDQKEYFRWVSGLVINDRPAKFSRKWAQRWVCKRAYELGWDPSLFADFERMYSKNYDRSPSRIERIGKKYQWIAFHELLSMMSDNLYWIDRGFSDVDDSMFWGPWQDHLRDLDPTLWLRETGDSGWDEFENSWWQPFTFPFVDDDLQNQKAWLWDTTIVPPFKDLIELTDPFDNKNWMVLRGFSKWSKKPEKDEDKIPSQDGWFRINTCIVHKNDSDNLIKELTGKNLCDPDISSPSSTGHQGFIREYPWHPCYKEMTDWIDPITDANWQELINVKYLVPINTYDWESGSTDKSLNKSISIYLPNKHLISELGLSLKRNEYGEWLDKNGDLAFLDPSTKIIGPSYALIRSELLKDWLDTNNFQLIWLIGGEKQLFTSMASSFFGRLVYSGIYTLTDKGIDGKMWFMKEQGDSED</sequence>
<gene>
    <name evidence="1" type="ORF">JR050_02940</name>
</gene>
<name>A0ABS2DDV5_9BACI</name>
<evidence type="ECO:0008006" key="3">
    <source>
        <dbReference type="Google" id="ProtNLM"/>
    </source>
</evidence>
<dbReference type="Proteomes" id="UP001518925">
    <property type="component" value="Unassembled WGS sequence"/>
</dbReference>
<protein>
    <recommendedName>
        <fullName evidence="3">ATP-binding protein</fullName>
    </recommendedName>
</protein>